<organism evidence="3 4">
    <name type="scientific">Modicella reniformis</name>
    <dbReference type="NCBI Taxonomy" id="1440133"/>
    <lineage>
        <taxon>Eukaryota</taxon>
        <taxon>Fungi</taxon>
        <taxon>Fungi incertae sedis</taxon>
        <taxon>Mucoromycota</taxon>
        <taxon>Mortierellomycotina</taxon>
        <taxon>Mortierellomycetes</taxon>
        <taxon>Mortierellales</taxon>
        <taxon>Mortierellaceae</taxon>
        <taxon>Modicella</taxon>
    </lineage>
</organism>
<dbReference type="EMBL" id="JAAAHW010007178">
    <property type="protein sequence ID" value="KAF9950480.1"/>
    <property type="molecule type" value="Genomic_DNA"/>
</dbReference>
<dbReference type="Gene3D" id="3.30.1370.10">
    <property type="entry name" value="K Homology domain, type 1"/>
    <property type="match status" value="1"/>
</dbReference>
<dbReference type="AlphaFoldDB" id="A0A9P6LXP1"/>
<evidence type="ECO:0000313" key="3">
    <source>
        <dbReference type="EMBL" id="KAF9950480.1"/>
    </source>
</evidence>
<reference evidence="3" key="1">
    <citation type="journal article" date="2020" name="Fungal Divers.">
        <title>Resolving the Mortierellaceae phylogeny through synthesis of multi-gene phylogenetics and phylogenomics.</title>
        <authorList>
            <person name="Vandepol N."/>
            <person name="Liber J."/>
            <person name="Desiro A."/>
            <person name="Na H."/>
            <person name="Kennedy M."/>
            <person name="Barry K."/>
            <person name="Grigoriev I.V."/>
            <person name="Miller A.N."/>
            <person name="O'Donnell K."/>
            <person name="Stajich J.E."/>
            <person name="Bonito G."/>
        </authorList>
    </citation>
    <scope>NUCLEOTIDE SEQUENCE</scope>
    <source>
        <strain evidence="3">MES-2147</strain>
    </source>
</reference>
<sequence length="199" mass="20507">TAGDEGADTTKTNGPGASNVAVKGAPGDLSEALRKAKEAAEALSQSLGGDAKQRAIEVINNINRNRPGAGSANTGGAPGGAPGGSGGHRDSGFALEIEINDYPPKARLMVTQKMMINQISDHSGAAITTRGVFVEEGKQPPPGERKLYLFVEGDSQLVIDKAKNEIKRILQEETMRAVEATNRSGGSGLGGGGGRFRIV</sequence>
<feature type="region of interest" description="Disordered" evidence="1">
    <location>
        <begin position="1"/>
        <end position="26"/>
    </location>
</feature>
<proteinExistence type="predicted"/>
<name>A0A9P6LXP1_9FUNG</name>
<evidence type="ECO:0000313" key="4">
    <source>
        <dbReference type="Proteomes" id="UP000749646"/>
    </source>
</evidence>
<dbReference type="Pfam" id="PF23469">
    <property type="entry name" value="KH_12"/>
    <property type="match status" value="1"/>
</dbReference>
<feature type="compositionally biased region" description="Gly residues" evidence="1">
    <location>
        <begin position="76"/>
        <end position="86"/>
    </location>
</feature>
<protein>
    <recommendedName>
        <fullName evidence="2">ATP-dependent RNA helicase PRP5/DDX46/KHDC4 KH domain-containing protein</fullName>
    </recommendedName>
</protein>
<dbReference type="InterPro" id="IPR031121">
    <property type="entry name" value="RIK/BLOM7"/>
</dbReference>
<dbReference type="PANTHER" id="PTHR15744">
    <property type="entry name" value="BLOM7"/>
    <property type="match status" value="1"/>
</dbReference>
<feature type="region of interest" description="Disordered" evidence="1">
    <location>
        <begin position="63"/>
        <end position="91"/>
    </location>
</feature>
<dbReference type="GO" id="GO:0003723">
    <property type="term" value="F:RNA binding"/>
    <property type="evidence" value="ECO:0007669"/>
    <property type="project" value="InterPro"/>
</dbReference>
<feature type="non-terminal residue" evidence="3">
    <location>
        <position position="1"/>
    </location>
</feature>
<dbReference type="Proteomes" id="UP000749646">
    <property type="component" value="Unassembled WGS sequence"/>
</dbReference>
<accession>A0A9P6LXP1</accession>
<comment type="caution">
    <text evidence="3">The sequence shown here is derived from an EMBL/GenBank/DDBJ whole genome shotgun (WGS) entry which is preliminary data.</text>
</comment>
<feature type="domain" description="ATP-dependent RNA helicase PRP5/DDX46/KHDC4 KH" evidence="2">
    <location>
        <begin position="96"/>
        <end position="174"/>
    </location>
</feature>
<evidence type="ECO:0000259" key="2">
    <source>
        <dbReference type="Pfam" id="PF23469"/>
    </source>
</evidence>
<keyword evidence="4" id="KW-1185">Reference proteome</keyword>
<dbReference type="GO" id="GO:0005634">
    <property type="term" value="C:nucleus"/>
    <property type="evidence" value="ECO:0007669"/>
    <property type="project" value="InterPro"/>
</dbReference>
<evidence type="ECO:0000256" key="1">
    <source>
        <dbReference type="SAM" id="MobiDB-lite"/>
    </source>
</evidence>
<dbReference type="InterPro" id="IPR036612">
    <property type="entry name" value="KH_dom_type_1_sf"/>
</dbReference>
<dbReference type="PANTHER" id="PTHR15744:SF0">
    <property type="entry name" value="KH HOMOLOGY DOMAIN-CONTAINING PROTEIN 4"/>
    <property type="match status" value="1"/>
</dbReference>
<gene>
    <name evidence="3" type="ORF">BGZ65_006589</name>
</gene>
<dbReference type="OrthoDB" id="196131at2759"/>
<dbReference type="InterPro" id="IPR056149">
    <property type="entry name" value="PRP5/DDX46/KHDC4_KH"/>
</dbReference>